<keyword evidence="3" id="KW-1185">Reference proteome</keyword>
<reference evidence="2 3" key="1">
    <citation type="submission" date="2018-04" db="EMBL/GenBank/DDBJ databases">
        <title>Marixanthomonas spongiae HN-E44 sp. nov., isolated from a marine sponge.</title>
        <authorList>
            <person name="Luo L."/>
            <person name="Zhuang L."/>
        </authorList>
    </citation>
    <scope>NUCLEOTIDE SEQUENCE [LARGE SCALE GENOMIC DNA]</scope>
    <source>
        <strain evidence="2 3">HN-E44</strain>
    </source>
</reference>
<sequence>MKAKFKHKAILFIATMIFTLHGCRVVYSNRPLPSEQPVLKAFPSNFKGEYKVIGPMDKSDVLDKKYPQNLFDMFWNIEVNKGVCTIKHYFGFHPSNTAQINDHRDFKVENSILFYRNDSIKNRMLKLLNKSTKLTENEQYDLEDLLNRDKKGELEQNFPLTKKQGRYTFNTKTAYKIDLLNNDFTDYTWTDKPVEVKVAFKKAGDYLFFNLKESKKDWLPIIVKQNGNHITVSRIDHSNLSDQYSYYSSITEVMKEKDKSDDYVINPSQANLLSFLEEPHFLNTIAILEKSPVIFYQETWFLYGVGLFVIIVITVLINSLISKNKKKPK</sequence>
<gene>
    <name evidence="2" type="ORF">DDV96_14585</name>
</gene>
<organism evidence="2 3">
    <name type="scientific">Marixanthomonas spongiae</name>
    <dbReference type="NCBI Taxonomy" id="2174845"/>
    <lineage>
        <taxon>Bacteria</taxon>
        <taxon>Pseudomonadati</taxon>
        <taxon>Bacteroidota</taxon>
        <taxon>Flavobacteriia</taxon>
        <taxon>Flavobacteriales</taxon>
        <taxon>Flavobacteriaceae</taxon>
        <taxon>Marixanthomonas</taxon>
    </lineage>
</organism>
<proteinExistence type="predicted"/>
<protein>
    <submittedName>
        <fullName evidence="2">Uncharacterized protein</fullName>
    </submittedName>
</protein>
<accession>A0A2U0HVG8</accession>
<name>A0A2U0HVG8_9FLAO</name>
<comment type="caution">
    <text evidence="2">The sequence shown here is derived from an EMBL/GenBank/DDBJ whole genome shotgun (WGS) entry which is preliminary data.</text>
</comment>
<keyword evidence="1" id="KW-1133">Transmembrane helix</keyword>
<dbReference type="RefSeq" id="WP_116695514.1">
    <property type="nucleotide sequence ID" value="NZ_QEHR01000012.1"/>
</dbReference>
<keyword evidence="1" id="KW-0812">Transmembrane</keyword>
<evidence type="ECO:0000313" key="3">
    <source>
        <dbReference type="Proteomes" id="UP000245962"/>
    </source>
</evidence>
<evidence type="ECO:0000313" key="2">
    <source>
        <dbReference type="EMBL" id="PVW12848.1"/>
    </source>
</evidence>
<dbReference type="Proteomes" id="UP000245962">
    <property type="component" value="Unassembled WGS sequence"/>
</dbReference>
<evidence type="ECO:0000256" key="1">
    <source>
        <dbReference type="SAM" id="Phobius"/>
    </source>
</evidence>
<keyword evidence="1" id="KW-0472">Membrane</keyword>
<feature type="transmembrane region" description="Helical" evidence="1">
    <location>
        <begin position="300"/>
        <end position="321"/>
    </location>
</feature>
<dbReference type="AlphaFoldDB" id="A0A2U0HVG8"/>
<dbReference type="EMBL" id="QEHR01000012">
    <property type="protein sequence ID" value="PVW12848.1"/>
    <property type="molecule type" value="Genomic_DNA"/>
</dbReference>